<dbReference type="Proteomes" id="UP000283855">
    <property type="component" value="Unassembled WGS sequence"/>
</dbReference>
<evidence type="ECO:0000313" key="2">
    <source>
        <dbReference type="Proteomes" id="UP000283855"/>
    </source>
</evidence>
<dbReference type="InterPro" id="IPR011042">
    <property type="entry name" value="6-blade_b-propeller_TolB-like"/>
</dbReference>
<comment type="caution">
    <text evidence="1">The sequence shown here is derived from an EMBL/GenBank/DDBJ whole genome shotgun (WGS) entry which is preliminary data.</text>
</comment>
<protein>
    <submittedName>
        <fullName evidence="1">6-bladed beta-propeller</fullName>
    </submittedName>
</protein>
<evidence type="ECO:0000313" key="1">
    <source>
        <dbReference type="EMBL" id="RHA75893.1"/>
    </source>
</evidence>
<reference evidence="1 2" key="1">
    <citation type="submission" date="2018-08" db="EMBL/GenBank/DDBJ databases">
        <title>A genome reference for cultivated species of the human gut microbiota.</title>
        <authorList>
            <person name="Zou Y."/>
            <person name="Xue W."/>
            <person name="Luo G."/>
        </authorList>
    </citation>
    <scope>NUCLEOTIDE SEQUENCE [LARGE SCALE GENOMIC DNA]</scope>
    <source>
        <strain evidence="1 2">AM42-38</strain>
    </source>
</reference>
<sequence>MHKIFIIFITTFLLITLVDCTSRKGESQSVVEVVDFGNVQTCKSSELIRVERFLPLETSDRSLFGSIDQLEVCKDRIYLLDTYKTNAVLVFSATDGKFIHKIEGRGNGPGEFLSPHSFWIDRSDGSLYILDRMMSKLLRYDLESLDYEEEIKLPDLAPLAFCVPTEGDYLYYFPLRKNDLFCGKQYVKADKEGNVLSTAYDAPASGKILHGNAAPFYSYGGKIRFCPYFSNRIYEWINDSLKVCREMKWGNRTLPETAVFEKSEDSGDVMREILSSDYIRFLYVYENRAALAVKYYVQKDLHLSVYNKSSGQVANVKAAAVQDDLGLGGLFPMPVGTDEDLLVGSLSLLDMEEKIISPELKACLKQADEEGNPVLVFYNLK</sequence>
<dbReference type="AlphaFoldDB" id="A0A413T068"/>
<proteinExistence type="predicted"/>
<dbReference type="EMBL" id="QSFT01000013">
    <property type="protein sequence ID" value="RHA75893.1"/>
    <property type="molecule type" value="Genomic_DNA"/>
</dbReference>
<organism evidence="1 2">
    <name type="scientific">Phocaeicola coprophilus</name>
    <dbReference type="NCBI Taxonomy" id="387090"/>
    <lineage>
        <taxon>Bacteria</taxon>
        <taxon>Pseudomonadati</taxon>
        <taxon>Bacteroidota</taxon>
        <taxon>Bacteroidia</taxon>
        <taxon>Bacteroidales</taxon>
        <taxon>Bacteroidaceae</taxon>
        <taxon>Phocaeicola</taxon>
    </lineage>
</organism>
<dbReference type="Gene3D" id="2.120.10.30">
    <property type="entry name" value="TolB, C-terminal domain"/>
    <property type="match status" value="1"/>
</dbReference>
<gene>
    <name evidence="1" type="ORF">DW921_07565</name>
</gene>
<accession>A0A413T068</accession>
<dbReference type="Pfam" id="PF17170">
    <property type="entry name" value="DUF5128"/>
    <property type="match status" value="1"/>
</dbReference>
<dbReference type="SUPFAM" id="SSF63829">
    <property type="entry name" value="Calcium-dependent phosphotriesterase"/>
    <property type="match status" value="1"/>
</dbReference>
<name>A0A413T068_9BACT</name>